<protein>
    <submittedName>
        <fullName evidence="1">Uncharacterized protein</fullName>
    </submittedName>
</protein>
<dbReference type="AlphaFoldDB" id="A0A3N0XHJ9"/>
<sequence>MALAAYTHSSLRESLDWQRQTYYHKKEESLWLCVHLHLCVYLGLCVFLNSCRVHGEASPVVECAVGSLIKGCDSGTAGCN</sequence>
<comment type="caution">
    <text evidence="1">The sequence shown here is derived from an EMBL/GenBank/DDBJ whole genome shotgun (WGS) entry which is preliminary data.</text>
</comment>
<proteinExistence type="predicted"/>
<dbReference type="Proteomes" id="UP000281406">
    <property type="component" value="Unassembled WGS sequence"/>
</dbReference>
<evidence type="ECO:0000313" key="2">
    <source>
        <dbReference type="Proteomes" id="UP000281406"/>
    </source>
</evidence>
<reference evidence="1 2" key="1">
    <citation type="submission" date="2018-10" db="EMBL/GenBank/DDBJ databases">
        <title>Genome assembly for a Yunnan-Guizhou Plateau 3E fish, Anabarilius grahami (Regan), and its evolutionary and genetic applications.</title>
        <authorList>
            <person name="Jiang W."/>
        </authorList>
    </citation>
    <scope>NUCLEOTIDE SEQUENCE [LARGE SCALE GENOMIC DNA]</scope>
    <source>
        <strain evidence="1">AG-KIZ</strain>
        <tissue evidence="1">Muscle</tissue>
    </source>
</reference>
<name>A0A3N0XHJ9_ANAGA</name>
<dbReference type="EMBL" id="RJVU01073043">
    <property type="protein sequence ID" value="ROI27723.1"/>
    <property type="molecule type" value="Genomic_DNA"/>
</dbReference>
<keyword evidence="2" id="KW-1185">Reference proteome</keyword>
<gene>
    <name evidence="1" type="ORF">DPX16_23045</name>
</gene>
<evidence type="ECO:0000313" key="1">
    <source>
        <dbReference type="EMBL" id="ROI27723.1"/>
    </source>
</evidence>
<accession>A0A3N0XHJ9</accession>
<organism evidence="1 2">
    <name type="scientific">Anabarilius grahami</name>
    <name type="common">Kanglang fish</name>
    <name type="synonym">Barilius grahami</name>
    <dbReference type="NCBI Taxonomy" id="495550"/>
    <lineage>
        <taxon>Eukaryota</taxon>
        <taxon>Metazoa</taxon>
        <taxon>Chordata</taxon>
        <taxon>Craniata</taxon>
        <taxon>Vertebrata</taxon>
        <taxon>Euteleostomi</taxon>
        <taxon>Actinopterygii</taxon>
        <taxon>Neopterygii</taxon>
        <taxon>Teleostei</taxon>
        <taxon>Ostariophysi</taxon>
        <taxon>Cypriniformes</taxon>
        <taxon>Xenocyprididae</taxon>
        <taxon>Xenocypridinae</taxon>
        <taxon>Xenocypridinae incertae sedis</taxon>
        <taxon>Anabarilius</taxon>
    </lineage>
</organism>